<feature type="domain" description="F-box associated beta-propeller type 3" evidence="3">
    <location>
        <begin position="93"/>
        <end position="255"/>
    </location>
</feature>
<name>A0A5J5ATU8_9ASTE</name>
<dbReference type="Proteomes" id="UP000325577">
    <property type="component" value="Linkage Group LG18"/>
</dbReference>
<dbReference type="PANTHER" id="PTHR35546:SF115">
    <property type="entry name" value="F-BOX DOMAIN-CONTAINING PROTEIN"/>
    <property type="match status" value="1"/>
</dbReference>
<dbReference type="AlphaFoldDB" id="A0A5J5ATU8"/>
<protein>
    <submittedName>
        <fullName evidence="4">Uncharacterized protein</fullName>
    </submittedName>
</protein>
<dbReference type="Pfam" id="PF00646">
    <property type="entry name" value="F-box"/>
    <property type="match status" value="1"/>
</dbReference>
<feature type="compositionally biased region" description="Polar residues" evidence="1">
    <location>
        <begin position="1"/>
        <end position="19"/>
    </location>
</feature>
<evidence type="ECO:0000313" key="5">
    <source>
        <dbReference type="Proteomes" id="UP000325577"/>
    </source>
</evidence>
<dbReference type="EMBL" id="CM018041">
    <property type="protein sequence ID" value="KAA8533900.1"/>
    <property type="molecule type" value="Genomic_DNA"/>
</dbReference>
<evidence type="ECO:0000259" key="3">
    <source>
        <dbReference type="Pfam" id="PF08268"/>
    </source>
</evidence>
<dbReference type="NCBIfam" id="TIGR01640">
    <property type="entry name" value="F_box_assoc_1"/>
    <property type="match status" value="1"/>
</dbReference>
<evidence type="ECO:0000256" key="1">
    <source>
        <dbReference type="SAM" id="MobiDB-lite"/>
    </source>
</evidence>
<reference evidence="4 5" key="1">
    <citation type="submission" date="2019-09" db="EMBL/GenBank/DDBJ databases">
        <title>A chromosome-level genome assembly of the Chinese tupelo Nyssa sinensis.</title>
        <authorList>
            <person name="Yang X."/>
            <person name="Kang M."/>
            <person name="Yang Y."/>
            <person name="Xiong H."/>
            <person name="Wang M."/>
            <person name="Zhang Z."/>
            <person name="Wang Z."/>
            <person name="Wu H."/>
            <person name="Ma T."/>
            <person name="Liu J."/>
            <person name="Xi Z."/>
        </authorList>
    </citation>
    <scope>NUCLEOTIDE SEQUENCE [LARGE SCALE GENOMIC DNA]</scope>
    <source>
        <strain evidence="4">J267</strain>
        <tissue evidence="4">Leaf</tissue>
    </source>
</reference>
<dbReference type="InterPro" id="IPR013187">
    <property type="entry name" value="F-box-assoc_dom_typ3"/>
</dbReference>
<feature type="region of interest" description="Disordered" evidence="1">
    <location>
        <begin position="1"/>
        <end position="25"/>
    </location>
</feature>
<sequence>MLSGETTQAAKVSDATTPESTPPADKVAANDYLLTEILLRLPIKSLLRFKSVSKHCLSLIANPYFSRRRQPSPYTPSGLLLHPFSSHCISPQLDFIPLHDDDNPSDSHLSTVTSFPGLPAVKILNSCNGLLCCSNFYRIGSPLNYYIYNPTTKQYTTLPQPVVDVQKHVDSLNLAFDPSTSPFYKVVCVWSTLVQRRSYFQIEIYSSETRHWRKSGELFTARNMDFQDGVYWNGAINWVSFWGDSLYFNVDEERLGTLPMLPVRDGRYNRPRGKNTLEWFVKYRIDLDGVANANPEMIGNQLYPAYFNDYAFVILSLVRGQKDEESFLVLHIPGKVIRYNFGDKSFKKLCDVALRRSDDAEVTCPLRYADYLAFEYMECLSCV</sequence>
<dbReference type="SUPFAM" id="SSF81383">
    <property type="entry name" value="F-box domain"/>
    <property type="match status" value="1"/>
</dbReference>
<dbReference type="InterPro" id="IPR055290">
    <property type="entry name" value="At3g26010-like"/>
</dbReference>
<dbReference type="PANTHER" id="PTHR35546">
    <property type="entry name" value="F-BOX PROTEIN INTERACTION DOMAIN PROTEIN-RELATED"/>
    <property type="match status" value="1"/>
</dbReference>
<dbReference type="InterPro" id="IPR001810">
    <property type="entry name" value="F-box_dom"/>
</dbReference>
<organism evidence="4 5">
    <name type="scientific">Nyssa sinensis</name>
    <dbReference type="NCBI Taxonomy" id="561372"/>
    <lineage>
        <taxon>Eukaryota</taxon>
        <taxon>Viridiplantae</taxon>
        <taxon>Streptophyta</taxon>
        <taxon>Embryophyta</taxon>
        <taxon>Tracheophyta</taxon>
        <taxon>Spermatophyta</taxon>
        <taxon>Magnoliopsida</taxon>
        <taxon>eudicotyledons</taxon>
        <taxon>Gunneridae</taxon>
        <taxon>Pentapetalae</taxon>
        <taxon>asterids</taxon>
        <taxon>Cornales</taxon>
        <taxon>Nyssaceae</taxon>
        <taxon>Nyssa</taxon>
    </lineage>
</organism>
<gene>
    <name evidence="4" type="ORF">F0562_031417</name>
</gene>
<dbReference type="Pfam" id="PF08268">
    <property type="entry name" value="FBA_3"/>
    <property type="match status" value="1"/>
</dbReference>
<evidence type="ECO:0000313" key="4">
    <source>
        <dbReference type="EMBL" id="KAA8533900.1"/>
    </source>
</evidence>
<proteinExistence type="predicted"/>
<dbReference type="InterPro" id="IPR036047">
    <property type="entry name" value="F-box-like_dom_sf"/>
</dbReference>
<feature type="domain" description="F-box" evidence="2">
    <location>
        <begin position="32"/>
        <end position="65"/>
    </location>
</feature>
<accession>A0A5J5ATU8</accession>
<keyword evidence="5" id="KW-1185">Reference proteome</keyword>
<evidence type="ECO:0000259" key="2">
    <source>
        <dbReference type="Pfam" id="PF00646"/>
    </source>
</evidence>
<dbReference type="OrthoDB" id="605328at2759"/>
<dbReference type="InterPro" id="IPR017451">
    <property type="entry name" value="F-box-assoc_interact_dom"/>
</dbReference>